<keyword evidence="5" id="KW-0489">Methyltransferase</keyword>
<comment type="pathway">
    <text evidence="1">Alkaloid biosynthesis; ergot alkaloid biosynthesis.</text>
</comment>
<dbReference type="InterPro" id="IPR017804">
    <property type="entry name" value="MeTrfase_EgtD-like"/>
</dbReference>
<gene>
    <name evidence="11" type="ORF">QBC37DRAFT_285355</name>
</gene>
<keyword evidence="12" id="KW-1185">Reference proteome</keyword>
<evidence type="ECO:0000256" key="1">
    <source>
        <dbReference type="ARBA" id="ARBA00005107"/>
    </source>
</evidence>
<dbReference type="InterPro" id="IPR017805">
    <property type="entry name" value="SAM_MeTrfase_EasF-type_put"/>
</dbReference>
<dbReference type="EC" id="2.1.1.261" evidence="8"/>
<dbReference type="Proteomes" id="UP001301769">
    <property type="component" value="Unassembled WGS sequence"/>
</dbReference>
<organism evidence="11 12">
    <name type="scientific">Rhypophila decipiens</name>
    <dbReference type="NCBI Taxonomy" id="261697"/>
    <lineage>
        <taxon>Eukaryota</taxon>
        <taxon>Fungi</taxon>
        <taxon>Dikarya</taxon>
        <taxon>Ascomycota</taxon>
        <taxon>Pezizomycotina</taxon>
        <taxon>Sordariomycetes</taxon>
        <taxon>Sordariomycetidae</taxon>
        <taxon>Sordariales</taxon>
        <taxon>Naviculisporaceae</taxon>
        <taxon>Rhypophila</taxon>
    </lineage>
</organism>
<dbReference type="PIRSF" id="PIRSF018005">
    <property type="entry name" value="UCP018005"/>
    <property type="match status" value="1"/>
</dbReference>
<dbReference type="PANTHER" id="PTHR43397:SF1">
    <property type="entry name" value="ERGOTHIONEINE BIOSYNTHESIS PROTEIN 1"/>
    <property type="match status" value="1"/>
</dbReference>
<evidence type="ECO:0000313" key="12">
    <source>
        <dbReference type="Proteomes" id="UP001301769"/>
    </source>
</evidence>
<comment type="similarity">
    <text evidence="2">Belongs to the methyltransferase superfamily.</text>
</comment>
<dbReference type="AlphaFoldDB" id="A0AAN6Y766"/>
<dbReference type="EMBL" id="MU858104">
    <property type="protein sequence ID" value="KAK4213719.1"/>
    <property type="molecule type" value="Genomic_DNA"/>
</dbReference>
<dbReference type="InterPro" id="IPR029063">
    <property type="entry name" value="SAM-dependent_MTases_sf"/>
</dbReference>
<evidence type="ECO:0000256" key="5">
    <source>
        <dbReference type="ARBA" id="ARBA00022603"/>
    </source>
</evidence>
<evidence type="ECO:0000256" key="7">
    <source>
        <dbReference type="ARBA" id="ARBA00022691"/>
    </source>
</evidence>
<dbReference type="Gene3D" id="3.40.50.150">
    <property type="entry name" value="Vaccinia Virus protein VP39"/>
    <property type="match status" value="1"/>
</dbReference>
<reference evidence="11" key="1">
    <citation type="journal article" date="2023" name="Mol. Phylogenet. Evol.">
        <title>Genome-scale phylogeny and comparative genomics of the fungal order Sordariales.</title>
        <authorList>
            <person name="Hensen N."/>
            <person name="Bonometti L."/>
            <person name="Westerberg I."/>
            <person name="Brannstrom I.O."/>
            <person name="Guillou S."/>
            <person name="Cros-Aarteil S."/>
            <person name="Calhoun S."/>
            <person name="Haridas S."/>
            <person name="Kuo A."/>
            <person name="Mondo S."/>
            <person name="Pangilinan J."/>
            <person name="Riley R."/>
            <person name="LaButti K."/>
            <person name="Andreopoulos B."/>
            <person name="Lipzen A."/>
            <person name="Chen C."/>
            <person name="Yan M."/>
            <person name="Daum C."/>
            <person name="Ng V."/>
            <person name="Clum A."/>
            <person name="Steindorff A."/>
            <person name="Ohm R.A."/>
            <person name="Martin F."/>
            <person name="Silar P."/>
            <person name="Natvig D.O."/>
            <person name="Lalanne C."/>
            <person name="Gautier V."/>
            <person name="Ament-Velasquez S.L."/>
            <person name="Kruys A."/>
            <person name="Hutchinson M.I."/>
            <person name="Powell A.J."/>
            <person name="Barry K."/>
            <person name="Miller A.N."/>
            <person name="Grigoriev I.V."/>
            <person name="Debuchy R."/>
            <person name="Gladieux P."/>
            <person name="Hiltunen Thoren M."/>
            <person name="Johannesson H."/>
        </authorList>
    </citation>
    <scope>NUCLEOTIDE SEQUENCE</scope>
    <source>
        <strain evidence="11">PSN293</strain>
    </source>
</reference>
<evidence type="ECO:0000256" key="4">
    <source>
        <dbReference type="ARBA" id="ARBA00022589"/>
    </source>
</evidence>
<dbReference type="Pfam" id="PF10017">
    <property type="entry name" value="Methyltransf_33"/>
    <property type="match status" value="1"/>
</dbReference>
<dbReference type="NCBIfam" id="TIGR03439">
    <property type="entry name" value="methyl_EasF"/>
    <property type="match status" value="1"/>
</dbReference>
<keyword evidence="6" id="KW-0808">Transferase</keyword>
<comment type="caution">
    <text evidence="11">The sequence shown here is derived from an EMBL/GenBank/DDBJ whole genome shotgun (WGS) entry which is preliminary data.</text>
</comment>
<dbReference type="InterPro" id="IPR051128">
    <property type="entry name" value="EgtD_Methyltrsf_superfamily"/>
</dbReference>
<evidence type="ECO:0000256" key="6">
    <source>
        <dbReference type="ARBA" id="ARBA00022679"/>
    </source>
</evidence>
<comment type="subunit">
    <text evidence="3">Homodimer.</text>
</comment>
<protein>
    <recommendedName>
        <fullName evidence="8">4-dimethylallyltryptophan N-methyltransferase</fullName>
        <ecNumber evidence="8">2.1.1.261</ecNumber>
    </recommendedName>
</protein>
<accession>A0AAN6Y766</accession>
<name>A0AAN6Y766_9PEZI</name>
<evidence type="ECO:0000256" key="3">
    <source>
        <dbReference type="ARBA" id="ARBA00011738"/>
    </source>
</evidence>
<evidence type="ECO:0000259" key="10">
    <source>
        <dbReference type="Pfam" id="PF10017"/>
    </source>
</evidence>
<keyword evidence="4" id="KW-0017">Alkaloid metabolism</keyword>
<evidence type="ECO:0000313" key="11">
    <source>
        <dbReference type="EMBL" id="KAK4213719.1"/>
    </source>
</evidence>
<evidence type="ECO:0000256" key="2">
    <source>
        <dbReference type="ARBA" id="ARBA00008361"/>
    </source>
</evidence>
<sequence length="351" mass="38907">MANAQSSSSNSSSLIIDIGGSRLHEYLEGILRDRVMDPSLLASGRQCLFPSALLSSDEGIRIWQKVTRLPLYYASDDEKDTLALHGTAIAGLIQPGTVLIDIGCGDVRKVRPLLDKLELAKTPIHYFGLDLSRSYLEQGIASLSQRYEHIQCSGLWGTFDDCRTWIASGGLSNVVNPNSPKWFLSLGSILGNDSFDSAVSHLRKWAQVMTSPHDRIILGVDATSDPGKIYDSYNDHEGVLERFMRRGLEYSNEVLGREWYRPEDWRVSGVITCPDGDDDGQPLSCLVHKFVFRALKEVSCPDLGMSFPAGFEMDCWESFKFGPEGMKMQFDAAGLVELGKWNCFGSSVCKS</sequence>
<dbReference type="PANTHER" id="PTHR43397">
    <property type="entry name" value="ERGOTHIONEINE BIOSYNTHESIS PROTEIN 1"/>
    <property type="match status" value="1"/>
</dbReference>
<proteinExistence type="inferred from homology"/>
<dbReference type="GO" id="GO:0009820">
    <property type="term" value="P:alkaloid metabolic process"/>
    <property type="evidence" value="ECO:0007669"/>
    <property type="project" value="UniProtKB-KW"/>
</dbReference>
<evidence type="ECO:0000256" key="8">
    <source>
        <dbReference type="ARBA" id="ARBA00039094"/>
    </source>
</evidence>
<dbReference type="GO" id="GO:0008168">
    <property type="term" value="F:methyltransferase activity"/>
    <property type="evidence" value="ECO:0007669"/>
    <property type="project" value="UniProtKB-KW"/>
</dbReference>
<dbReference type="GO" id="GO:0032259">
    <property type="term" value="P:methylation"/>
    <property type="evidence" value="ECO:0007669"/>
    <property type="project" value="UniProtKB-KW"/>
</dbReference>
<comment type="catalytic activity">
    <reaction evidence="9">
        <text>4-(3-methylbut-2-enyl)-L-tryptophan + S-adenosyl-L-methionine = 4-(3-methylbut-2-enyl)-L-abrine + S-adenosyl-L-homocysteine + H(+)</text>
        <dbReference type="Rhea" id="RHEA:34435"/>
        <dbReference type="ChEBI" id="CHEBI:15378"/>
        <dbReference type="ChEBI" id="CHEBI:57856"/>
        <dbReference type="ChEBI" id="CHEBI:58209"/>
        <dbReference type="ChEBI" id="CHEBI:59789"/>
        <dbReference type="ChEBI" id="CHEBI:67248"/>
        <dbReference type="EC" id="2.1.1.261"/>
    </reaction>
</comment>
<reference evidence="11" key="2">
    <citation type="submission" date="2023-05" db="EMBL/GenBank/DDBJ databases">
        <authorList>
            <consortium name="Lawrence Berkeley National Laboratory"/>
            <person name="Steindorff A."/>
            <person name="Hensen N."/>
            <person name="Bonometti L."/>
            <person name="Westerberg I."/>
            <person name="Brannstrom I.O."/>
            <person name="Guillou S."/>
            <person name="Cros-Aarteil S."/>
            <person name="Calhoun S."/>
            <person name="Haridas S."/>
            <person name="Kuo A."/>
            <person name="Mondo S."/>
            <person name="Pangilinan J."/>
            <person name="Riley R."/>
            <person name="Labutti K."/>
            <person name="Andreopoulos B."/>
            <person name="Lipzen A."/>
            <person name="Chen C."/>
            <person name="Yanf M."/>
            <person name="Daum C."/>
            <person name="Ng V."/>
            <person name="Clum A."/>
            <person name="Ohm R."/>
            <person name="Martin F."/>
            <person name="Silar P."/>
            <person name="Natvig D."/>
            <person name="Lalanne C."/>
            <person name="Gautier V."/>
            <person name="Ament-Velasquez S.L."/>
            <person name="Kruys A."/>
            <person name="Hutchinson M.I."/>
            <person name="Powell A.J."/>
            <person name="Barry K."/>
            <person name="Miller A.N."/>
            <person name="Grigoriev I.V."/>
            <person name="Debuchy R."/>
            <person name="Gladieux P."/>
            <person name="Thoren M.H."/>
            <person name="Johannesson H."/>
        </authorList>
    </citation>
    <scope>NUCLEOTIDE SEQUENCE</scope>
    <source>
        <strain evidence="11">PSN293</strain>
    </source>
</reference>
<dbReference type="InterPro" id="IPR019257">
    <property type="entry name" value="MeTrfase_dom"/>
</dbReference>
<keyword evidence="7" id="KW-0949">S-adenosyl-L-methionine</keyword>
<evidence type="ECO:0000256" key="9">
    <source>
        <dbReference type="ARBA" id="ARBA00049425"/>
    </source>
</evidence>
<feature type="domain" description="Histidine-specific methyltransferase SAM-dependent" evidence="10">
    <location>
        <begin position="49"/>
        <end position="342"/>
    </location>
</feature>